<proteinExistence type="predicted"/>
<gene>
    <name evidence="1" type="ORF">O0535_21120</name>
</gene>
<dbReference type="Proteomes" id="UP001067708">
    <property type="component" value="Unassembled WGS sequence"/>
</dbReference>
<keyword evidence="2" id="KW-1185">Reference proteome</keyword>
<dbReference type="EMBL" id="JAPTNG010000020">
    <property type="protein sequence ID" value="MCZ0833223.1"/>
    <property type="molecule type" value="Genomic_DNA"/>
</dbReference>
<organism evidence="1 2">
    <name type="scientific">Brevibacillus halotolerans</name>
    <dbReference type="NCBI Taxonomy" id="1507437"/>
    <lineage>
        <taxon>Bacteria</taxon>
        <taxon>Bacillati</taxon>
        <taxon>Bacillota</taxon>
        <taxon>Bacilli</taxon>
        <taxon>Bacillales</taxon>
        <taxon>Paenibacillaceae</taxon>
        <taxon>Brevibacillus</taxon>
    </lineage>
</organism>
<name>A0ABT4I312_9BACL</name>
<reference evidence="1" key="1">
    <citation type="submission" date="2022-09" db="EMBL/GenBank/DDBJ databases">
        <title>Genome analysis and characterization of larvicidal activity of Brevibacillus strains.</title>
        <authorList>
            <person name="Patrusheva E.V."/>
            <person name="Izotova A.O."/>
            <person name="Toshchakov S.V."/>
            <person name="Sineoky S.P."/>
        </authorList>
    </citation>
    <scope>NUCLEOTIDE SEQUENCE</scope>
    <source>
        <strain evidence="1">VKPM_B-13244</strain>
    </source>
</reference>
<accession>A0ABT4I312</accession>
<sequence length="41" mass="4421">MEMEEGKLAHGAKLEGIDGKIILCARCPTQFCAGRSISRSL</sequence>
<comment type="caution">
    <text evidence="1">The sequence shown here is derived from an EMBL/GenBank/DDBJ whole genome shotgun (WGS) entry which is preliminary data.</text>
</comment>
<evidence type="ECO:0000313" key="2">
    <source>
        <dbReference type="Proteomes" id="UP001067708"/>
    </source>
</evidence>
<evidence type="ECO:0000313" key="1">
    <source>
        <dbReference type="EMBL" id="MCZ0833223.1"/>
    </source>
</evidence>
<protein>
    <submittedName>
        <fullName evidence="1">Uncharacterized protein</fullName>
    </submittedName>
</protein>